<dbReference type="Pfam" id="PF16916">
    <property type="entry name" value="ZT_dimer"/>
    <property type="match status" value="1"/>
</dbReference>
<organism evidence="12 13">
    <name type="scientific">Kineosporia succinea</name>
    <dbReference type="NCBI Taxonomy" id="84632"/>
    <lineage>
        <taxon>Bacteria</taxon>
        <taxon>Bacillati</taxon>
        <taxon>Actinomycetota</taxon>
        <taxon>Actinomycetes</taxon>
        <taxon>Kineosporiales</taxon>
        <taxon>Kineosporiaceae</taxon>
        <taxon>Kineosporia</taxon>
    </lineage>
</organism>
<keyword evidence="7 9" id="KW-0472">Membrane</keyword>
<feature type="transmembrane region" description="Helical" evidence="9">
    <location>
        <begin position="152"/>
        <end position="172"/>
    </location>
</feature>
<feature type="region of interest" description="Disordered" evidence="8">
    <location>
        <begin position="1"/>
        <end position="113"/>
    </location>
</feature>
<feature type="compositionally biased region" description="Basic and acidic residues" evidence="8">
    <location>
        <begin position="94"/>
        <end position="110"/>
    </location>
</feature>
<dbReference type="SUPFAM" id="SSF160240">
    <property type="entry name" value="Cation efflux protein cytoplasmic domain-like"/>
    <property type="match status" value="1"/>
</dbReference>
<dbReference type="Proteomes" id="UP001235712">
    <property type="component" value="Unassembled WGS sequence"/>
</dbReference>
<keyword evidence="13" id="KW-1185">Reference proteome</keyword>
<dbReference type="Gene3D" id="1.20.1510.10">
    <property type="entry name" value="Cation efflux protein transmembrane domain"/>
    <property type="match status" value="1"/>
</dbReference>
<evidence type="ECO:0000256" key="9">
    <source>
        <dbReference type="SAM" id="Phobius"/>
    </source>
</evidence>
<dbReference type="InterPro" id="IPR050681">
    <property type="entry name" value="CDF/SLC30A"/>
</dbReference>
<sequence>MTSTTPPEPDHGPDHAPGTEPGTEPRHEHSHAHEQSHTDEHASASAGETARTGLLQQSCAPASESLKAPCAPRVLKQPEPAARTGTRATPPPEPKPEPGGHGHGHGHDLPKGPGAQRRLAIVLGITVSVLVLEAVGAALTGSLALLADAGHMLTDAAGLTLSLVVAILANRPPTVRLTWGWKRAEILSAAIQATALLAIGIYILVEGVQRLIDPPEVASTGMLVFGAIGLLANAVSILILLKGAGENMNTRAAFLEVVNDALGSVAVLVAAAAIWLTGWTRADAVASILIGTLILPRCWMLLRQALTVLLEATPTSVDLGEVRSHIQAVPHVVAVHDLHASTVATGLPILSAHVVVEDGCFHDGHLTVMLDELQSCLAGHFDVEHSTFQFEAQAHSDHEHPTHA</sequence>
<evidence type="ECO:0000259" key="10">
    <source>
        <dbReference type="Pfam" id="PF01545"/>
    </source>
</evidence>
<dbReference type="PANTHER" id="PTHR11562:SF17">
    <property type="entry name" value="RE54080P-RELATED"/>
    <property type="match status" value="1"/>
</dbReference>
<evidence type="ECO:0000256" key="2">
    <source>
        <dbReference type="ARBA" id="ARBA00008873"/>
    </source>
</evidence>
<dbReference type="EMBL" id="JAUSQZ010000001">
    <property type="protein sequence ID" value="MDP9828196.1"/>
    <property type="molecule type" value="Genomic_DNA"/>
</dbReference>
<comment type="subcellular location">
    <subcellularLocation>
        <location evidence="1">Membrane</location>
        <topology evidence="1">Multi-pass membrane protein</topology>
    </subcellularLocation>
</comment>
<evidence type="ECO:0000256" key="7">
    <source>
        <dbReference type="ARBA" id="ARBA00023136"/>
    </source>
</evidence>
<dbReference type="InterPro" id="IPR002524">
    <property type="entry name" value="Cation_efflux"/>
</dbReference>
<dbReference type="SUPFAM" id="SSF161111">
    <property type="entry name" value="Cation efflux protein transmembrane domain-like"/>
    <property type="match status" value="1"/>
</dbReference>
<evidence type="ECO:0000256" key="3">
    <source>
        <dbReference type="ARBA" id="ARBA00022448"/>
    </source>
</evidence>
<proteinExistence type="inferred from homology"/>
<comment type="caution">
    <text evidence="12">The sequence shown here is derived from an EMBL/GenBank/DDBJ whole genome shotgun (WGS) entry which is preliminary data.</text>
</comment>
<dbReference type="InterPro" id="IPR027470">
    <property type="entry name" value="Cation_efflux_CTD"/>
</dbReference>
<feature type="transmembrane region" description="Helical" evidence="9">
    <location>
        <begin position="284"/>
        <end position="302"/>
    </location>
</feature>
<reference evidence="12 13" key="1">
    <citation type="submission" date="2023-07" db="EMBL/GenBank/DDBJ databases">
        <title>Sequencing the genomes of 1000 actinobacteria strains.</title>
        <authorList>
            <person name="Klenk H.-P."/>
        </authorList>
    </citation>
    <scope>NUCLEOTIDE SEQUENCE [LARGE SCALE GENOMIC DNA]</scope>
    <source>
        <strain evidence="12 13">DSM 44388</strain>
    </source>
</reference>
<dbReference type="InterPro" id="IPR036837">
    <property type="entry name" value="Cation_efflux_CTD_sf"/>
</dbReference>
<protein>
    <submittedName>
        <fullName evidence="12">Cobalt-zinc-cadmium efflux system protein</fullName>
    </submittedName>
</protein>
<keyword evidence="4 9" id="KW-0812">Transmembrane</keyword>
<evidence type="ECO:0000256" key="8">
    <source>
        <dbReference type="SAM" id="MobiDB-lite"/>
    </source>
</evidence>
<evidence type="ECO:0000313" key="13">
    <source>
        <dbReference type="Proteomes" id="UP001235712"/>
    </source>
</evidence>
<evidence type="ECO:0000259" key="11">
    <source>
        <dbReference type="Pfam" id="PF16916"/>
    </source>
</evidence>
<evidence type="ECO:0000256" key="6">
    <source>
        <dbReference type="ARBA" id="ARBA00023065"/>
    </source>
</evidence>
<evidence type="ECO:0000256" key="4">
    <source>
        <dbReference type="ARBA" id="ARBA00022692"/>
    </source>
</evidence>
<keyword evidence="6" id="KW-0406">Ion transport</keyword>
<name>A0ABT9P6K5_9ACTN</name>
<gene>
    <name evidence="12" type="ORF">J2S57_003945</name>
</gene>
<keyword evidence="3" id="KW-0813">Transport</keyword>
<keyword evidence="5 9" id="KW-1133">Transmembrane helix</keyword>
<evidence type="ECO:0000313" key="12">
    <source>
        <dbReference type="EMBL" id="MDP9828196.1"/>
    </source>
</evidence>
<feature type="transmembrane region" description="Helical" evidence="9">
    <location>
        <begin position="253"/>
        <end position="278"/>
    </location>
</feature>
<feature type="transmembrane region" description="Helical" evidence="9">
    <location>
        <begin position="184"/>
        <end position="205"/>
    </location>
</feature>
<dbReference type="InterPro" id="IPR058533">
    <property type="entry name" value="Cation_efflux_TM"/>
</dbReference>
<evidence type="ECO:0000256" key="1">
    <source>
        <dbReference type="ARBA" id="ARBA00004141"/>
    </source>
</evidence>
<accession>A0ABT9P6K5</accession>
<feature type="compositionally biased region" description="Basic and acidic residues" evidence="8">
    <location>
        <begin position="23"/>
        <end position="42"/>
    </location>
</feature>
<dbReference type="RefSeq" id="WP_307245142.1">
    <property type="nucleotide sequence ID" value="NZ_JAUSQZ010000001.1"/>
</dbReference>
<dbReference type="NCBIfam" id="TIGR01297">
    <property type="entry name" value="CDF"/>
    <property type="match status" value="1"/>
</dbReference>
<feature type="domain" description="Cation efflux protein cytoplasmic" evidence="11">
    <location>
        <begin position="315"/>
        <end position="391"/>
    </location>
</feature>
<feature type="transmembrane region" description="Helical" evidence="9">
    <location>
        <begin position="119"/>
        <end position="146"/>
    </location>
</feature>
<dbReference type="PANTHER" id="PTHR11562">
    <property type="entry name" value="CATION EFFLUX PROTEIN/ ZINC TRANSPORTER"/>
    <property type="match status" value="1"/>
</dbReference>
<dbReference type="InterPro" id="IPR027469">
    <property type="entry name" value="Cation_efflux_TMD_sf"/>
</dbReference>
<feature type="transmembrane region" description="Helical" evidence="9">
    <location>
        <begin position="217"/>
        <end position="241"/>
    </location>
</feature>
<comment type="similarity">
    <text evidence="2">Belongs to the cation diffusion facilitator (CDF) transporter (TC 2.A.4) family. SLC30A subfamily.</text>
</comment>
<dbReference type="Pfam" id="PF01545">
    <property type="entry name" value="Cation_efflux"/>
    <property type="match status" value="1"/>
</dbReference>
<feature type="domain" description="Cation efflux protein transmembrane" evidence="10">
    <location>
        <begin position="121"/>
        <end position="310"/>
    </location>
</feature>
<evidence type="ECO:0000256" key="5">
    <source>
        <dbReference type="ARBA" id="ARBA00022989"/>
    </source>
</evidence>